<sequence length="96" mass="10846">MSVSSEGSIPPAEDNLNDSMGSSYSGHWLTDHVFDVDIADPNGNINQSVGQDGLFVDFNFPLSDSLLNNPSPSFVWFIWYHTLYTFIMICRLQWLL</sequence>
<evidence type="ECO:0000256" key="1">
    <source>
        <dbReference type="SAM" id="MobiDB-lite"/>
    </source>
</evidence>
<evidence type="ECO:0000256" key="2">
    <source>
        <dbReference type="SAM" id="Phobius"/>
    </source>
</evidence>
<accession>A0A9Q0IAR9</accession>
<keyword evidence="4" id="KW-1185">Reference proteome</keyword>
<dbReference type="EMBL" id="JANIIK010000114">
    <property type="protein sequence ID" value="KAJ3591073.1"/>
    <property type="molecule type" value="Genomic_DNA"/>
</dbReference>
<gene>
    <name evidence="3" type="ORF">NHX12_009020</name>
</gene>
<feature type="region of interest" description="Disordered" evidence="1">
    <location>
        <begin position="1"/>
        <end position="20"/>
    </location>
</feature>
<organism evidence="3 4">
    <name type="scientific">Muraenolepis orangiensis</name>
    <name type="common">Patagonian moray cod</name>
    <dbReference type="NCBI Taxonomy" id="630683"/>
    <lineage>
        <taxon>Eukaryota</taxon>
        <taxon>Metazoa</taxon>
        <taxon>Chordata</taxon>
        <taxon>Craniata</taxon>
        <taxon>Vertebrata</taxon>
        <taxon>Euteleostomi</taxon>
        <taxon>Actinopterygii</taxon>
        <taxon>Neopterygii</taxon>
        <taxon>Teleostei</taxon>
        <taxon>Neoteleostei</taxon>
        <taxon>Acanthomorphata</taxon>
        <taxon>Zeiogadaria</taxon>
        <taxon>Gadariae</taxon>
        <taxon>Gadiformes</taxon>
        <taxon>Muraenolepidoidei</taxon>
        <taxon>Muraenolepididae</taxon>
        <taxon>Muraenolepis</taxon>
    </lineage>
</organism>
<feature type="transmembrane region" description="Helical" evidence="2">
    <location>
        <begin position="74"/>
        <end position="94"/>
    </location>
</feature>
<proteinExistence type="predicted"/>
<keyword evidence="2" id="KW-0812">Transmembrane</keyword>
<evidence type="ECO:0000313" key="3">
    <source>
        <dbReference type="EMBL" id="KAJ3591073.1"/>
    </source>
</evidence>
<protein>
    <submittedName>
        <fullName evidence="3">Uncharacterized protein</fullName>
    </submittedName>
</protein>
<dbReference type="Proteomes" id="UP001148018">
    <property type="component" value="Unassembled WGS sequence"/>
</dbReference>
<dbReference type="AlphaFoldDB" id="A0A9Q0IAR9"/>
<evidence type="ECO:0000313" key="4">
    <source>
        <dbReference type="Proteomes" id="UP001148018"/>
    </source>
</evidence>
<comment type="caution">
    <text evidence="3">The sequence shown here is derived from an EMBL/GenBank/DDBJ whole genome shotgun (WGS) entry which is preliminary data.</text>
</comment>
<name>A0A9Q0IAR9_9TELE</name>
<keyword evidence="2" id="KW-1133">Transmembrane helix</keyword>
<reference evidence="3" key="1">
    <citation type="submission" date="2022-07" db="EMBL/GenBank/DDBJ databases">
        <title>Chromosome-level genome of Muraenolepis orangiensis.</title>
        <authorList>
            <person name="Kim J."/>
        </authorList>
    </citation>
    <scope>NUCLEOTIDE SEQUENCE</scope>
    <source>
        <strain evidence="3">KU_S4_2022</strain>
        <tissue evidence="3">Muscle</tissue>
    </source>
</reference>
<keyword evidence="2" id="KW-0472">Membrane</keyword>